<feature type="domain" description="DUF5689" evidence="1">
    <location>
        <begin position="22"/>
        <end position="230"/>
    </location>
</feature>
<gene>
    <name evidence="2" type="ORF">ASU31_14570</name>
</gene>
<protein>
    <recommendedName>
        <fullName evidence="1">DUF5689 domain-containing protein</fullName>
    </recommendedName>
</protein>
<dbReference type="STRING" id="687842.ASU31_14570"/>
<dbReference type="EMBL" id="LMZQ01000010">
    <property type="protein sequence ID" value="KRT15369.1"/>
    <property type="molecule type" value="Genomic_DNA"/>
</dbReference>
<dbReference type="AlphaFoldDB" id="A0A0T5VNX2"/>
<dbReference type="Pfam" id="PF18942">
    <property type="entry name" value="DUF5689"/>
    <property type="match status" value="1"/>
</dbReference>
<name>A0A0T5VNX2_9SPHI</name>
<sequence length="502" mass="53766">MSCKRDTDYVLSTPSMFIPNVDLRKIYKNTEVTLTTENMRGASMVKGQVISNHSTNNLPPGLLIIQNTRIVGGLDSLRGIAINIGVDAAKYVPGDSVHVKIEGGVLKRVDGTLQIMGKTAADVTKIASGKTLYISRGYGNLIATYPDRYECTLLTIYKCTFNPTLSATETLAGDKVLNDGTNDFGFYTDPKASFASVKPPYSGNYKGIIINKIVNDKILPQLRITNANDIGALSTNIDAPECVISGFISDVNGGDGNNEYVQLRATKDINFANTPFSLIVSNNAGASVPTGVPAQGWATGQQRTYKINLTSGTVSKGEFFYVGGINKLINGANSTSIASSKWIRALDYNKVSDRFNSASTVTGNATTGLMANSGNAFGMAVFRGIEVTGATVPIDVLWVSTGGLLYQSGGAPNYGGGYRIGNTDIYDVINPQNLVPQPFYRAGTNTQSLTYLTADLGYFYLLGGAYDTKLNKWVKARTQTPILLTKTSALTDIEPANATEIR</sequence>
<evidence type="ECO:0000259" key="1">
    <source>
        <dbReference type="Pfam" id="PF18942"/>
    </source>
</evidence>
<dbReference type="OrthoDB" id="1111074at2"/>
<evidence type="ECO:0000313" key="3">
    <source>
        <dbReference type="Proteomes" id="UP000051950"/>
    </source>
</evidence>
<dbReference type="Proteomes" id="UP000051950">
    <property type="component" value="Unassembled WGS sequence"/>
</dbReference>
<comment type="caution">
    <text evidence="2">The sequence shown here is derived from an EMBL/GenBank/DDBJ whole genome shotgun (WGS) entry which is preliminary data.</text>
</comment>
<reference evidence="2 3" key="1">
    <citation type="submission" date="2015-11" db="EMBL/GenBank/DDBJ databases">
        <title>Sequence of Pedobacter ginsenosidimutans.</title>
        <authorList>
            <person name="Carson E."/>
            <person name="Keyser V."/>
            <person name="Newman J."/>
            <person name="Miller J."/>
        </authorList>
    </citation>
    <scope>NUCLEOTIDE SEQUENCE [LARGE SCALE GENOMIC DNA]</scope>
    <source>
        <strain evidence="2 3">KACC 14530</strain>
    </source>
</reference>
<accession>A0A0T5VNX2</accession>
<dbReference type="InterPro" id="IPR043744">
    <property type="entry name" value="DUF5689"/>
</dbReference>
<proteinExistence type="predicted"/>
<organism evidence="2 3">
    <name type="scientific">Pedobacter ginsenosidimutans</name>
    <dbReference type="NCBI Taxonomy" id="687842"/>
    <lineage>
        <taxon>Bacteria</taxon>
        <taxon>Pseudomonadati</taxon>
        <taxon>Bacteroidota</taxon>
        <taxon>Sphingobacteriia</taxon>
        <taxon>Sphingobacteriales</taxon>
        <taxon>Sphingobacteriaceae</taxon>
        <taxon>Pedobacter</taxon>
    </lineage>
</organism>
<keyword evidence="3" id="KW-1185">Reference proteome</keyword>
<evidence type="ECO:0000313" key="2">
    <source>
        <dbReference type="EMBL" id="KRT15369.1"/>
    </source>
</evidence>